<dbReference type="eggNOG" id="ENOG5032Y6E">
    <property type="taxonomic scope" value="Bacteria"/>
</dbReference>
<evidence type="ECO:0000313" key="2">
    <source>
        <dbReference type="Proteomes" id="UP000007239"/>
    </source>
</evidence>
<evidence type="ECO:0000313" key="1">
    <source>
        <dbReference type="EMBL" id="AEF16069.1"/>
    </source>
</evidence>
<proteinExistence type="predicted"/>
<dbReference type="Proteomes" id="UP000007239">
    <property type="component" value="Chromosome"/>
</dbReference>
<dbReference type="RefSeq" id="WP_013786833.1">
    <property type="nucleotide sequence ID" value="NC_015555.1"/>
</dbReference>
<dbReference type="HOGENOM" id="CLU_173118_0_0_9"/>
<dbReference type="AlphaFoldDB" id="F6BKV5"/>
<dbReference type="EMBL" id="CP002739">
    <property type="protein sequence ID" value="AEF16069.1"/>
    <property type="molecule type" value="Genomic_DNA"/>
</dbReference>
<evidence type="ECO:0008006" key="3">
    <source>
        <dbReference type="Google" id="ProtNLM"/>
    </source>
</evidence>
<accession>F6BKV5</accession>
<gene>
    <name evidence="1" type="ordered locus">Thexy_0005</name>
</gene>
<sequence>MYVHLGGNVVVPDDEIIAVFNIDVKSSKDTSEFLRIAEEEGFIVKISDDNIKSFVITERNKKSIIYISPISSYTIIKRALKYSE</sequence>
<name>F6BKV5_THEXL</name>
<dbReference type="InterPro" id="IPR007169">
    <property type="entry name" value="RemA-like"/>
</dbReference>
<keyword evidence="2" id="KW-1185">Reference proteome</keyword>
<protein>
    <recommendedName>
        <fullName evidence="3">DUF370 domain-containing protein</fullName>
    </recommendedName>
</protein>
<dbReference type="STRING" id="858215.Thexy_0005"/>
<reference evidence="1" key="1">
    <citation type="submission" date="2011-05" db="EMBL/GenBank/DDBJ databases">
        <title>Complete sequence of Thermoanaerobacterium xylanolyticum LX-11.</title>
        <authorList>
            <consortium name="US DOE Joint Genome Institute"/>
            <person name="Lucas S."/>
            <person name="Han J."/>
            <person name="Lapidus A."/>
            <person name="Cheng J.-F."/>
            <person name="Goodwin L."/>
            <person name="Pitluck S."/>
            <person name="Peters L."/>
            <person name="Mikhailova N."/>
            <person name="Lu M."/>
            <person name="Han C."/>
            <person name="Tapia R."/>
            <person name="Land M."/>
            <person name="Hauser L."/>
            <person name="Kyrpides N."/>
            <person name="Ivanova N."/>
            <person name="Pagani I."/>
            <person name="Hemme C."/>
            <person name="Woyke T."/>
        </authorList>
    </citation>
    <scope>NUCLEOTIDE SEQUENCE</scope>
    <source>
        <strain evidence="1">LX-11</strain>
    </source>
</reference>
<dbReference type="NCBIfam" id="NF046065">
    <property type="entry name" value="MtxRegRemB"/>
    <property type="match status" value="1"/>
</dbReference>
<dbReference type="Pfam" id="PF04025">
    <property type="entry name" value="RemA-like"/>
    <property type="match status" value="1"/>
</dbReference>
<organism evidence="1 2">
    <name type="scientific">Thermoanaerobacterium xylanolyticum (strain ATCC 49914 / DSM 7097 / LX-11)</name>
    <dbReference type="NCBI Taxonomy" id="858215"/>
    <lineage>
        <taxon>Bacteria</taxon>
        <taxon>Bacillati</taxon>
        <taxon>Bacillota</taxon>
        <taxon>Clostridia</taxon>
        <taxon>Thermoanaerobacterales</taxon>
        <taxon>Thermoanaerobacteraceae</taxon>
        <taxon>Thermoanaerobacterium</taxon>
    </lineage>
</organism>
<dbReference type="KEGG" id="txy:Thexy_0005"/>